<name>A0ABU3CX40_9FLAO</name>
<dbReference type="PANTHER" id="PTHR42999:SF1">
    <property type="entry name" value="PENTAPEPTIDE REPEAT-CONTAINING PROTEIN"/>
    <property type="match status" value="1"/>
</dbReference>
<dbReference type="InterPro" id="IPR001646">
    <property type="entry name" value="5peptide_repeat"/>
</dbReference>
<dbReference type="RefSeq" id="WP_311485002.1">
    <property type="nucleotide sequence ID" value="NZ_JAVRHP010000064.1"/>
</dbReference>
<dbReference type="Pfam" id="PF00805">
    <property type="entry name" value="Pentapeptide"/>
    <property type="match status" value="1"/>
</dbReference>
<dbReference type="Gene3D" id="2.160.20.80">
    <property type="entry name" value="E3 ubiquitin-protein ligase SopA"/>
    <property type="match status" value="1"/>
</dbReference>
<proteinExistence type="predicted"/>
<dbReference type="EMBL" id="JAVRHP010000064">
    <property type="protein sequence ID" value="MDT0650846.1"/>
    <property type="molecule type" value="Genomic_DNA"/>
</dbReference>
<dbReference type="SUPFAM" id="SSF141571">
    <property type="entry name" value="Pentapeptide repeat-like"/>
    <property type="match status" value="1"/>
</dbReference>
<keyword evidence="2" id="KW-1185">Reference proteome</keyword>
<dbReference type="Pfam" id="PF13599">
    <property type="entry name" value="Pentapeptide_4"/>
    <property type="match status" value="1"/>
</dbReference>
<comment type="caution">
    <text evidence="1">The sequence shown here is derived from an EMBL/GenBank/DDBJ whole genome shotgun (WGS) entry which is preliminary data.</text>
</comment>
<evidence type="ECO:0000313" key="2">
    <source>
        <dbReference type="Proteomes" id="UP001248819"/>
    </source>
</evidence>
<reference evidence="1 2" key="1">
    <citation type="submission" date="2023-09" db="EMBL/GenBank/DDBJ databases">
        <authorList>
            <person name="Rey-Velasco X."/>
        </authorList>
    </citation>
    <scope>NUCLEOTIDE SEQUENCE [LARGE SCALE GENOMIC DNA]</scope>
    <source>
        <strain evidence="1 2">F297</strain>
    </source>
</reference>
<sequence length="189" mass="21808">MEDNYVADQDYEHLDYRSESLYSEYENCHFRGCTLSNINLGGVIFSECEFEDCDFSSSNLKGTSFRDCSFRNCKLLGLRFEECSDFLLSFSFNACDLSFSSFFQLKIRKTGFYNCKLEQVEFSEADLTGANFSDANLNNATFRNSILEGADFRQSHNLSIDPEQNRLKNAKFTLENLPGLLWKYDLKIS</sequence>
<dbReference type="PANTHER" id="PTHR42999">
    <property type="entry name" value="ANTIBIOTIC RESISTANCE PROTEIN MCBG"/>
    <property type="match status" value="1"/>
</dbReference>
<organism evidence="1 2">
    <name type="scientific">Autumnicola edwardsiae</name>
    <dbReference type="NCBI Taxonomy" id="3075594"/>
    <lineage>
        <taxon>Bacteria</taxon>
        <taxon>Pseudomonadati</taxon>
        <taxon>Bacteroidota</taxon>
        <taxon>Flavobacteriia</taxon>
        <taxon>Flavobacteriales</taxon>
        <taxon>Flavobacteriaceae</taxon>
        <taxon>Autumnicola</taxon>
    </lineage>
</organism>
<dbReference type="Proteomes" id="UP001248819">
    <property type="component" value="Unassembled WGS sequence"/>
</dbReference>
<dbReference type="InterPro" id="IPR052949">
    <property type="entry name" value="PA_immunity-related"/>
</dbReference>
<accession>A0ABU3CX40</accession>
<gene>
    <name evidence="1" type="ORF">RM529_11845</name>
</gene>
<protein>
    <submittedName>
        <fullName evidence="1">Pentapeptide repeat-containing protein</fullName>
    </submittedName>
</protein>
<evidence type="ECO:0000313" key="1">
    <source>
        <dbReference type="EMBL" id="MDT0650846.1"/>
    </source>
</evidence>